<accession>A0A660S499</accession>
<comment type="caution">
    <text evidence="16">The sequence shown here is derived from an EMBL/GenBank/DDBJ whole genome shotgun (WGS) entry which is preliminary data.</text>
</comment>
<dbReference type="GO" id="GO:0009435">
    <property type="term" value="P:NAD+ biosynthetic process"/>
    <property type="evidence" value="ECO:0007669"/>
    <property type="project" value="UniProtKB-UniPathway"/>
</dbReference>
<dbReference type="Gene3D" id="3.90.1170.20">
    <property type="entry name" value="Quinolinate phosphoribosyl transferase, N-terminal domain"/>
    <property type="match status" value="1"/>
</dbReference>
<comment type="function">
    <text evidence="1">Involved in the catabolism of quinolinic acid (QA).</text>
</comment>
<dbReference type="InterPro" id="IPR036068">
    <property type="entry name" value="Nicotinate_pribotase-like_C"/>
</dbReference>
<dbReference type="EC" id="2.4.2.19" evidence="5"/>
<dbReference type="CDD" id="cd01572">
    <property type="entry name" value="QPRTase"/>
    <property type="match status" value="1"/>
</dbReference>
<evidence type="ECO:0000256" key="13">
    <source>
        <dbReference type="PIRSR" id="PIRSR006250-1"/>
    </source>
</evidence>
<dbReference type="InterPro" id="IPR002638">
    <property type="entry name" value="Quinolinate_PRibosylTrfase_C"/>
</dbReference>
<feature type="binding site" evidence="13">
    <location>
        <position position="167"/>
    </location>
    <ligand>
        <name>substrate</name>
    </ligand>
</feature>
<evidence type="ECO:0000256" key="4">
    <source>
        <dbReference type="ARBA" id="ARBA00011218"/>
    </source>
</evidence>
<dbReference type="GO" id="GO:0004514">
    <property type="term" value="F:nicotinate-nucleotide diphosphorylase (carboxylating) activity"/>
    <property type="evidence" value="ECO:0007669"/>
    <property type="project" value="UniProtKB-EC"/>
</dbReference>
<feature type="binding site" evidence="13">
    <location>
        <begin position="133"/>
        <end position="135"/>
    </location>
    <ligand>
        <name>substrate</name>
    </ligand>
</feature>
<organism evidence="16 17">
    <name type="scientific">candidate division TA06 bacterium</name>
    <dbReference type="NCBI Taxonomy" id="2250710"/>
    <lineage>
        <taxon>Bacteria</taxon>
        <taxon>Bacteria division TA06</taxon>
    </lineage>
</organism>
<feature type="domain" description="Quinolinate phosphoribosyl transferase C-terminal" evidence="14">
    <location>
        <begin position="112"/>
        <end position="275"/>
    </location>
</feature>
<dbReference type="InterPro" id="IPR037128">
    <property type="entry name" value="Quinolinate_PRibosylTase_N_sf"/>
</dbReference>
<evidence type="ECO:0000256" key="7">
    <source>
        <dbReference type="ARBA" id="ARBA00022676"/>
    </source>
</evidence>
<feature type="binding site" evidence="13">
    <location>
        <position position="157"/>
    </location>
    <ligand>
        <name>substrate</name>
    </ligand>
</feature>
<evidence type="ECO:0000256" key="2">
    <source>
        <dbReference type="ARBA" id="ARBA00004893"/>
    </source>
</evidence>
<dbReference type="InterPro" id="IPR022412">
    <property type="entry name" value="Quinolinate_PRibosylTrfase_N"/>
</dbReference>
<dbReference type="SUPFAM" id="SSF51690">
    <property type="entry name" value="Nicotinate/Quinolinate PRTase C-terminal domain-like"/>
    <property type="match status" value="1"/>
</dbReference>
<dbReference type="EMBL" id="QNBC01000169">
    <property type="protein sequence ID" value="RKX64360.1"/>
    <property type="molecule type" value="Genomic_DNA"/>
</dbReference>
<dbReference type="PANTHER" id="PTHR32179">
    <property type="entry name" value="NICOTINATE-NUCLEOTIDE PYROPHOSPHORYLASE [CARBOXYLATING]"/>
    <property type="match status" value="1"/>
</dbReference>
<feature type="binding site" evidence="13">
    <location>
        <position position="196"/>
    </location>
    <ligand>
        <name>substrate</name>
    </ligand>
</feature>
<keyword evidence="7 12" id="KW-0328">Glycosyltransferase</keyword>
<comment type="similarity">
    <text evidence="3 12">Belongs to the NadC/ModD family.</text>
</comment>
<comment type="subunit">
    <text evidence="4">Hexamer formed by 3 homodimers.</text>
</comment>
<dbReference type="FunFam" id="3.20.20.70:FF:000030">
    <property type="entry name" value="Nicotinate-nucleotide pyrophosphorylase, carboxylating"/>
    <property type="match status" value="1"/>
</dbReference>
<dbReference type="Gene3D" id="3.20.20.70">
    <property type="entry name" value="Aldolase class I"/>
    <property type="match status" value="1"/>
</dbReference>
<dbReference type="InterPro" id="IPR004393">
    <property type="entry name" value="NadC"/>
</dbReference>
<dbReference type="NCBIfam" id="TIGR00078">
    <property type="entry name" value="nadC"/>
    <property type="match status" value="1"/>
</dbReference>
<evidence type="ECO:0000259" key="15">
    <source>
        <dbReference type="Pfam" id="PF02749"/>
    </source>
</evidence>
<dbReference type="SUPFAM" id="SSF54675">
    <property type="entry name" value="Nicotinate/Quinolinate PRTase N-terminal domain-like"/>
    <property type="match status" value="1"/>
</dbReference>
<feature type="binding site" evidence="13">
    <location>
        <begin position="261"/>
        <end position="263"/>
    </location>
    <ligand>
        <name>substrate</name>
    </ligand>
</feature>
<evidence type="ECO:0000256" key="1">
    <source>
        <dbReference type="ARBA" id="ARBA00003237"/>
    </source>
</evidence>
<evidence type="ECO:0000256" key="3">
    <source>
        <dbReference type="ARBA" id="ARBA00009400"/>
    </source>
</evidence>
<dbReference type="Pfam" id="PF01729">
    <property type="entry name" value="QRPTase_C"/>
    <property type="match status" value="1"/>
</dbReference>
<evidence type="ECO:0000256" key="5">
    <source>
        <dbReference type="ARBA" id="ARBA00011944"/>
    </source>
</evidence>
<gene>
    <name evidence="16" type="primary">nadC</name>
    <name evidence="16" type="ORF">DRP44_08425</name>
</gene>
<comment type="pathway">
    <text evidence="2">Cofactor biosynthesis; NAD(+) biosynthesis; nicotinate D-ribonucleotide from quinolinate: step 1/1.</text>
</comment>
<dbReference type="FunFam" id="3.90.1170.20:FF:000001">
    <property type="entry name" value="Nicotinate-nucleotide diphosphorylase (Carboxylating)"/>
    <property type="match status" value="1"/>
</dbReference>
<dbReference type="InterPro" id="IPR027277">
    <property type="entry name" value="NadC/ModD"/>
</dbReference>
<feature type="binding site" evidence="13">
    <location>
        <position position="217"/>
    </location>
    <ligand>
        <name>substrate</name>
    </ligand>
</feature>
<dbReference type="GO" id="GO:0005737">
    <property type="term" value="C:cytoplasm"/>
    <property type="evidence" value="ECO:0007669"/>
    <property type="project" value="TreeGrafter"/>
</dbReference>
<evidence type="ECO:0000259" key="14">
    <source>
        <dbReference type="Pfam" id="PF01729"/>
    </source>
</evidence>
<feature type="binding site" evidence="13">
    <location>
        <begin position="240"/>
        <end position="242"/>
    </location>
    <ligand>
        <name>substrate</name>
    </ligand>
</feature>
<dbReference type="InterPro" id="IPR013785">
    <property type="entry name" value="Aldolase_TIM"/>
</dbReference>
<dbReference type="Proteomes" id="UP000282321">
    <property type="component" value="Unassembled WGS sequence"/>
</dbReference>
<feature type="binding site" evidence="13">
    <location>
        <position position="100"/>
    </location>
    <ligand>
        <name>substrate</name>
    </ligand>
</feature>
<evidence type="ECO:0000256" key="12">
    <source>
        <dbReference type="PIRNR" id="PIRNR006250"/>
    </source>
</evidence>
<dbReference type="GO" id="GO:0034213">
    <property type="term" value="P:quinolinate catabolic process"/>
    <property type="evidence" value="ECO:0007669"/>
    <property type="project" value="TreeGrafter"/>
</dbReference>
<dbReference type="PIRSF" id="PIRSF006250">
    <property type="entry name" value="NadC_ModD"/>
    <property type="match status" value="1"/>
</dbReference>
<evidence type="ECO:0000256" key="10">
    <source>
        <dbReference type="ARBA" id="ARBA00047445"/>
    </source>
</evidence>
<comment type="catalytic activity">
    <reaction evidence="10">
        <text>nicotinate beta-D-ribonucleotide + CO2 + diphosphate = quinolinate + 5-phospho-alpha-D-ribose 1-diphosphate + 2 H(+)</text>
        <dbReference type="Rhea" id="RHEA:12733"/>
        <dbReference type="ChEBI" id="CHEBI:15378"/>
        <dbReference type="ChEBI" id="CHEBI:16526"/>
        <dbReference type="ChEBI" id="CHEBI:29959"/>
        <dbReference type="ChEBI" id="CHEBI:33019"/>
        <dbReference type="ChEBI" id="CHEBI:57502"/>
        <dbReference type="ChEBI" id="CHEBI:58017"/>
        <dbReference type="EC" id="2.4.2.19"/>
    </reaction>
</comment>
<dbReference type="AlphaFoldDB" id="A0A660S499"/>
<evidence type="ECO:0000256" key="8">
    <source>
        <dbReference type="ARBA" id="ARBA00022679"/>
    </source>
</evidence>
<reference evidence="16 17" key="1">
    <citation type="submission" date="2018-06" db="EMBL/GenBank/DDBJ databases">
        <title>Extensive metabolic versatility and redundancy in microbially diverse, dynamic hydrothermal sediments.</title>
        <authorList>
            <person name="Dombrowski N."/>
            <person name="Teske A."/>
            <person name="Baker B.J."/>
        </authorList>
    </citation>
    <scope>NUCLEOTIDE SEQUENCE [LARGE SCALE GENOMIC DNA]</scope>
    <source>
        <strain evidence="16">B35_G9</strain>
    </source>
</reference>
<sequence length="280" mass="31213">MRYKITEEDRFLIESALEEDIKTGDITSELTIDDDKIMTGEFLAKDDGIVCGIDIAMYIFKKLDPDAVFKIKKEDGKAIKNGEIFATVTGRIKALLAGERTALNFMQRMGGIATTTSHYVKVIGSEKCKLLDTRKTTPLLRKFEKYAVRCGGGYNHRMGLYDMVLVKDNHIAANGGIRETLKRLYSHETNVPVEVEVKNLDELKIALNYPLDRILLDNFSIDALREAVAITEGKIPLEASGGIDIVSIKEVCRTGVDYVSSGALTHSFKSLDISFNIHEK</sequence>
<keyword evidence="8 12" id="KW-0808">Transferase</keyword>
<dbReference type="PANTHER" id="PTHR32179:SF3">
    <property type="entry name" value="NICOTINATE-NUCLEOTIDE PYROPHOSPHORYLASE [CARBOXYLATING]"/>
    <property type="match status" value="1"/>
</dbReference>
<evidence type="ECO:0000313" key="17">
    <source>
        <dbReference type="Proteomes" id="UP000282321"/>
    </source>
</evidence>
<evidence type="ECO:0000256" key="9">
    <source>
        <dbReference type="ARBA" id="ARBA00033102"/>
    </source>
</evidence>
<proteinExistence type="inferred from homology"/>
<dbReference type="UniPathway" id="UPA00253">
    <property type="reaction ID" value="UER00331"/>
</dbReference>
<feature type="domain" description="Quinolinate phosphoribosyl transferase N-terminal" evidence="15">
    <location>
        <begin position="25"/>
        <end position="109"/>
    </location>
</feature>
<name>A0A660S499_UNCT6</name>
<dbReference type="Pfam" id="PF02749">
    <property type="entry name" value="QRPTase_N"/>
    <property type="match status" value="1"/>
</dbReference>
<keyword evidence="6" id="KW-0662">Pyridine nucleotide biosynthesis</keyword>
<evidence type="ECO:0000256" key="11">
    <source>
        <dbReference type="ARBA" id="ARBA00069173"/>
    </source>
</evidence>
<protein>
    <recommendedName>
        <fullName evidence="11">Probable nicotinate-nucleotide pyrophosphorylase [carboxylating]</fullName>
        <ecNumber evidence="5">2.4.2.19</ecNumber>
    </recommendedName>
    <alternativeName>
        <fullName evidence="9">Quinolinate phosphoribosyltransferase [decarboxylating]</fullName>
    </alternativeName>
</protein>
<evidence type="ECO:0000256" key="6">
    <source>
        <dbReference type="ARBA" id="ARBA00022642"/>
    </source>
</evidence>
<evidence type="ECO:0000313" key="16">
    <source>
        <dbReference type="EMBL" id="RKX64360.1"/>
    </source>
</evidence>